<feature type="transmembrane region" description="Helical" evidence="1">
    <location>
        <begin position="77"/>
        <end position="102"/>
    </location>
</feature>
<keyword evidence="1" id="KW-0812">Transmembrane</keyword>
<dbReference type="AlphaFoldDB" id="A0A6V8KU37"/>
<keyword evidence="1" id="KW-1133">Transmembrane helix</keyword>
<reference evidence="2 3" key="1">
    <citation type="submission" date="2020-03" db="EMBL/GenBank/DDBJ databases">
        <title>Whole genome shotgun sequence of Phytohabitans rumicis NBRC 108638.</title>
        <authorList>
            <person name="Komaki H."/>
            <person name="Tamura T."/>
        </authorList>
    </citation>
    <scope>NUCLEOTIDE SEQUENCE [LARGE SCALE GENOMIC DNA]</scope>
    <source>
        <strain evidence="2 3">NBRC 108638</strain>
    </source>
</reference>
<evidence type="ECO:0000313" key="3">
    <source>
        <dbReference type="Proteomes" id="UP000482960"/>
    </source>
</evidence>
<evidence type="ECO:0000313" key="2">
    <source>
        <dbReference type="EMBL" id="GFJ87344.1"/>
    </source>
</evidence>
<feature type="transmembrane region" description="Helical" evidence="1">
    <location>
        <begin position="168"/>
        <end position="191"/>
    </location>
</feature>
<dbReference type="EMBL" id="BLPG01000001">
    <property type="protein sequence ID" value="GFJ87344.1"/>
    <property type="molecule type" value="Genomic_DNA"/>
</dbReference>
<evidence type="ECO:0000256" key="1">
    <source>
        <dbReference type="SAM" id="Phobius"/>
    </source>
</evidence>
<name>A0A6V8KU37_9ACTN</name>
<keyword evidence="1" id="KW-0472">Membrane</keyword>
<dbReference type="PANTHER" id="PTHR37305:SF1">
    <property type="entry name" value="MEMBRANE PROTEIN"/>
    <property type="match status" value="1"/>
</dbReference>
<dbReference type="GO" id="GO:0140359">
    <property type="term" value="F:ABC-type transporter activity"/>
    <property type="evidence" value="ECO:0007669"/>
    <property type="project" value="InterPro"/>
</dbReference>
<feature type="transmembrane region" description="Helical" evidence="1">
    <location>
        <begin position="38"/>
        <end position="57"/>
    </location>
</feature>
<feature type="transmembrane region" description="Helical" evidence="1">
    <location>
        <begin position="123"/>
        <end position="148"/>
    </location>
</feature>
<feature type="transmembrane region" description="Helical" evidence="1">
    <location>
        <begin position="246"/>
        <end position="268"/>
    </location>
</feature>
<keyword evidence="3" id="KW-1185">Reference proteome</keyword>
<feature type="transmembrane region" description="Helical" evidence="1">
    <location>
        <begin position="198"/>
        <end position="216"/>
    </location>
</feature>
<dbReference type="RefSeq" id="WP_173074263.1">
    <property type="nucleotide sequence ID" value="NZ_BAABJB010000076.1"/>
</dbReference>
<sequence length="275" mass="28159">MSTLTLTAPSTTRPRYRLTTKGVLHAEWTKFWSLRSSWITLAVSLFLLVAFGVIAAITYNPATVADGPPGQQAASDAIGVILTGATFASLAIGVLGVLMSAGEYTTGSIRSTLAAVPSRLPVLWSKATVFGAIALVATTIGAFTAFALGNPQLNGQDIALSLTDDGVIRSLLGAGLYLSLVGILGVALGALLRSSAGAITVLAGVLLIVPGLTSLLPDSWSDTISPYLPSNAGSAVMSLTHTSDSLSPWTGLAVFAGWVAIALAAAAYRMIKRDA</sequence>
<gene>
    <name evidence="2" type="ORF">Prum_009860</name>
</gene>
<comment type="caution">
    <text evidence="2">The sequence shown here is derived from an EMBL/GenBank/DDBJ whole genome shotgun (WGS) entry which is preliminary data.</text>
</comment>
<dbReference type="GO" id="GO:0005886">
    <property type="term" value="C:plasma membrane"/>
    <property type="evidence" value="ECO:0007669"/>
    <property type="project" value="UniProtKB-SubCell"/>
</dbReference>
<accession>A0A6V8KU37</accession>
<protein>
    <submittedName>
        <fullName evidence="2">ABC transporter permease</fullName>
    </submittedName>
</protein>
<reference evidence="2 3" key="2">
    <citation type="submission" date="2020-03" db="EMBL/GenBank/DDBJ databases">
        <authorList>
            <person name="Ichikawa N."/>
            <person name="Kimura A."/>
            <person name="Kitahashi Y."/>
            <person name="Uohara A."/>
        </authorList>
    </citation>
    <scope>NUCLEOTIDE SEQUENCE [LARGE SCALE GENOMIC DNA]</scope>
    <source>
        <strain evidence="2 3">NBRC 108638</strain>
    </source>
</reference>
<organism evidence="2 3">
    <name type="scientific">Phytohabitans rumicis</name>
    <dbReference type="NCBI Taxonomy" id="1076125"/>
    <lineage>
        <taxon>Bacteria</taxon>
        <taxon>Bacillati</taxon>
        <taxon>Actinomycetota</taxon>
        <taxon>Actinomycetes</taxon>
        <taxon>Micromonosporales</taxon>
        <taxon>Micromonosporaceae</taxon>
    </lineage>
</organism>
<proteinExistence type="predicted"/>
<dbReference type="PANTHER" id="PTHR37305">
    <property type="entry name" value="INTEGRAL MEMBRANE PROTEIN-RELATED"/>
    <property type="match status" value="1"/>
</dbReference>
<dbReference type="Proteomes" id="UP000482960">
    <property type="component" value="Unassembled WGS sequence"/>
</dbReference>
<dbReference type="Pfam" id="PF12679">
    <property type="entry name" value="ABC2_membrane_2"/>
    <property type="match status" value="1"/>
</dbReference>